<keyword evidence="3" id="KW-1185">Reference proteome</keyword>
<proteinExistence type="predicted"/>
<dbReference type="AlphaFoldDB" id="A0A4C1YPX5"/>
<protein>
    <submittedName>
        <fullName evidence="2">Uncharacterized protein</fullName>
    </submittedName>
</protein>
<comment type="caution">
    <text evidence="2">The sequence shown here is derived from an EMBL/GenBank/DDBJ whole genome shotgun (WGS) entry which is preliminary data.</text>
</comment>
<evidence type="ECO:0000313" key="3">
    <source>
        <dbReference type="Proteomes" id="UP000299102"/>
    </source>
</evidence>
<accession>A0A4C1YPX5</accession>
<evidence type="ECO:0000313" key="2">
    <source>
        <dbReference type="EMBL" id="GBP77043.1"/>
    </source>
</evidence>
<dbReference type="Proteomes" id="UP000299102">
    <property type="component" value="Unassembled WGS sequence"/>
</dbReference>
<feature type="compositionally biased region" description="Basic residues" evidence="1">
    <location>
        <begin position="76"/>
        <end position="85"/>
    </location>
</feature>
<name>A0A4C1YPX5_EUMVA</name>
<sequence length="85" mass="9556">MRTARRTATRAPTDECVFITGARGEIKRRVTTARLEWPSARRERADQSAAGGAGRGRLFDCPIIIMQRSRSPPARARPRPRRLSP</sequence>
<organism evidence="2 3">
    <name type="scientific">Eumeta variegata</name>
    <name type="common">Bagworm moth</name>
    <name type="synonym">Eumeta japonica</name>
    <dbReference type="NCBI Taxonomy" id="151549"/>
    <lineage>
        <taxon>Eukaryota</taxon>
        <taxon>Metazoa</taxon>
        <taxon>Ecdysozoa</taxon>
        <taxon>Arthropoda</taxon>
        <taxon>Hexapoda</taxon>
        <taxon>Insecta</taxon>
        <taxon>Pterygota</taxon>
        <taxon>Neoptera</taxon>
        <taxon>Endopterygota</taxon>
        <taxon>Lepidoptera</taxon>
        <taxon>Glossata</taxon>
        <taxon>Ditrysia</taxon>
        <taxon>Tineoidea</taxon>
        <taxon>Psychidae</taxon>
        <taxon>Oiketicinae</taxon>
        <taxon>Eumeta</taxon>
    </lineage>
</organism>
<evidence type="ECO:0000256" key="1">
    <source>
        <dbReference type="SAM" id="MobiDB-lite"/>
    </source>
</evidence>
<feature type="region of interest" description="Disordered" evidence="1">
    <location>
        <begin position="62"/>
        <end position="85"/>
    </location>
</feature>
<reference evidence="2 3" key="1">
    <citation type="journal article" date="2019" name="Commun. Biol.">
        <title>The bagworm genome reveals a unique fibroin gene that provides high tensile strength.</title>
        <authorList>
            <person name="Kono N."/>
            <person name="Nakamura H."/>
            <person name="Ohtoshi R."/>
            <person name="Tomita M."/>
            <person name="Numata K."/>
            <person name="Arakawa K."/>
        </authorList>
    </citation>
    <scope>NUCLEOTIDE SEQUENCE [LARGE SCALE GENOMIC DNA]</scope>
</reference>
<dbReference type="EMBL" id="BGZK01001316">
    <property type="protein sequence ID" value="GBP77043.1"/>
    <property type="molecule type" value="Genomic_DNA"/>
</dbReference>
<gene>
    <name evidence="2" type="ORF">EVAR_45951_1</name>
</gene>